<reference evidence="1 2" key="1">
    <citation type="submission" date="2019-11" db="EMBL/GenBank/DDBJ databases">
        <title>Whole genome sequence of Oryza granulata.</title>
        <authorList>
            <person name="Li W."/>
        </authorList>
    </citation>
    <scope>NUCLEOTIDE SEQUENCE [LARGE SCALE GENOMIC DNA]</scope>
    <source>
        <strain evidence="2">cv. Menghai</strain>
        <tissue evidence="1">Leaf</tissue>
    </source>
</reference>
<proteinExistence type="predicted"/>
<name>A0A6G1CEI5_9ORYZ</name>
<organism evidence="1 2">
    <name type="scientific">Oryza meyeriana var. granulata</name>
    <dbReference type="NCBI Taxonomy" id="110450"/>
    <lineage>
        <taxon>Eukaryota</taxon>
        <taxon>Viridiplantae</taxon>
        <taxon>Streptophyta</taxon>
        <taxon>Embryophyta</taxon>
        <taxon>Tracheophyta</taxon>
        <taxon>Spermatophyta</taxon>
        <taxon>Magnoliopsida</taxon>
        <taxon>Liliopsida</taxon>
        <taxon>Poales</taxon>
        <taxon>Poaceae</taxon>
        <taxon>BOP clade</taxon>
        <taxon>Oryzoideae</taxon>
        <taxon>Oryzeae</taxon>
        <taxon>Oryzinae</taxon>
        <taxon>Oryza</taxon>
        <taxon>Oryza meyeriana</taxon>
    </lineage>
</organism>
<dbReference type="Proteomes" id="UP000479710">
    <property type="component" value="Unassembled WGS sequence"/>
</dbReference>
<accession>A0A6G1CEI5</accession>
<evidence type="ECO:0000313" key="2">
    <source>
        <dbReference type="Proteomes" id="UP000479710"/>
    </source>
</evidence>
<gene>
    <name evidence="1" type="ORF">E2562_012889</name>
</gene>
<sequence>MLLSYIENNIGRTIRFATCWAMIVVYGGTVLSDLSIDGAPLARLAETSVVGVRAWTKRVTSIVFAINASQDVTPFTKQGSTMDRSVGDTSGASSCHSPHCSSLPLVSPSSTLLLIYNHAIVPHCRFTKHLVGITML</sequence>
<protein>
    <submittedName>
        <fullName evidence="1">Uncharacterized protein</fullName>
    </submittedName>
</protein>
<dbReference type="AlphaFoldDB" id="A0A6G1CEI5"/>
<comment type="caution">
    <text evidence="1">The sequence shown here is derived from an EMBL/GenBank/DDBJ whole genome shotgun (WGS) entry which is preliminary data.</text>
</comment>
<dbReference type="EMBL" id="SPHZ02000009">
    <property type="protein sequence ID" value="KAF0899035.1"/>
    <property type="molecule type" value="Genomic_DNA"/>
</dbReference>
<evidence type="ECO:0000313" key="1">
    <source>
        <dbReference type="EMBL" id="KAF0899035.1"/>
    </source>
</evidence>
<keyword evidence="2" id="KW-1185">Reference proteome</keyword>